<dbReference type="Proteomes" id="UP000765509">
    <property type="component" value="Unassembled WGS sequence"/>
</dbReference>
<organism evidence="2 3">
    <name type="scientific">Austropuccinia psidii MF-1</name>
    <dbReference type="NCBI Taxonomy" id="1389203"/>
    <lineage>
        <taxon>Eukaryota</taxon>
        <taxon>Fungi</taxon>
        <taxon>Dikarya</taxon>
        <taxon>Basidiomycota</taxon>
        <taxon>Pucciniomycotina</taxon>
        <taxon>Pucciniomycetes</taxon>
        <taxon>Pucciniales</taxon>
        <taxon>Sphaerophragmiaceae</taxon>
        <taxon>Austropuccinia</taxon>
    </lineage>
</organism>
<dbReference type="AlphaFoldDB" id="A0A9Q3BCE5"/>
<evidence type="ECO:0000313" key="3">
    <source>
        <dbReference type="Proteomes" id="UP000765509"/>
    </source>
</evidence>
<dbReference type="EMBL" id="AVOT02000340">
    <property type="protein sequence ID" value="MBW0462390.1"/>
    <property type="molecule type" value="Genomic_DNA"/>
</dbReference>
<evidence type="ECO:0000259" key="1">
    <source>
        <dbReference type="Pfam" id="PF24626"/>
    </source>
</evidence>
<evidence type="ECO:0000313" key="2">
    <source>
        <dbReference type="EMBL" id="MBW0462390.1"/>
    </source>
</evidence>
<protein>
    <recommendedName>
        <fullName evidence="1">Tf2-1-like SH3-like domain-containing protein</fullName>
    </recommendedName>
</protein>
<dbReference type="InterPro" id="IPR056924">
    <property type="entry name" value="SH3_Tf2-1"/>
</dbReference>
<dbReference type="Pfam" id="PF24626">
    <property type="entry name" value="SH3_Tf2-1"/>
    <property type="match status" value="1"/>
</dbReference>
<feature type="domain" description="Tf2-1-like SH3-like" evidence="1">
    <location>
        <begin position="67"/>
        <end position="128"/>
    </location>
</feature>
<sequence length="153" mass="17574">MLERGWNPILPYDTLKNDIVDINSTEISFKIMLDKARHHANRCMQDFFKNEKRRWDKIHKTPGLKVGDLVLISTLNLNNMKVQKKLKHSFAGPFIIKELHGPNSVQLELTGEVMNKNPAFPLSLIKPYSSSDKELLPLRNESSLEIPPLEEGE</sequence>
<accession>A0A9Q3BCE5</accession>
<comment type="caution">
    <text evidence="2">The sequence shown here is derived from an EMBL/GenBank/DDBJ whole genome shotgun (WGS) entry which is preliminary data.</text>
</comment>
<name>A0A9Q3BCE5_9BASI</name>
<gene>
    <name evidence="2" type="ORF">O181_002105</name>
</gene>
<keyword evidence="3" id="KW-1185">Reference proteome</keyword>
<proteinExistence type="predicted"/>
<reference evidence="2" key="1">
    <citation type="submission" date="2021-03" db="EMBL/GenBank/DDBJ databases">
        <title>Draft genome sequence of rust myrtle Austropuccinia psidii MF-1, a brazilian biotype.</title>
        <authorList>
            <person name="Quecine M.C."/>
            <person name="Pachon D.M.R."/>
            <person name="Bonatelli M.L."/>
            <person name="Correr F.H."/>
            <person name="Franceschini L.M."/>
            <person name="Leite T.F."/>
            <person name="Margarido G.R.A."/>
            <person name="Almeida C.A."/>
            <person name="Ferrarezi J.A."/>
            <person name="Labate C.A."/>
        </authorList>
    </citation>
    <scope>NUCLEOTIDE SEQUENCE</scope>
    <source>
        <strain evidence="2">MF-1</strain>
    </source>
</reference>